<name>A0A1N7RXG5_9BURK</name>
<evidence type="ECO:0000313" key="2">
    <source>
        <dbReference type="Proteomes" id="UP000187012"/>
    </source>
</evidence>
<organism evidence="1 2">
    <name type="scientific">Paraburkholderia ribeironis</name>
    <dbReference type="NCBI Taxonomy" id="1247936"/>
    <lineage>
        <taxon>Bacteria</taxon>
        <taxon>Pseudomonadati</taxon>
        <taxon>Pseudomonadota</taxon>
        <taxon>Betaproteobacteria</taxon>
        <taxon>Burkholderiales</taxon>
        <taxon>Burkholderiaceae</taxon>
        <taxon>Paraburkholderia</taxon>
    </lineage>
</organism>
<keyword evidence="2" id="KW-1185">Reference proteome</keyword>
<protein>
    <recommendedName>
        <fullName evidence="3">LysR family transcriptional regulator</fullName>
    </recommendedName>
</protein>
<gene>
    <name evidence="1" type="ORF">BN2475_230011</name>
</gene>
<accession>A0A1N7RXG5</accession>
<evidence type="ECO:0000313" key="1">
    <source>
        <dbReference type="EMBL" id="SIT39811.1"/>
    </source>
</evidence>
<proteinExistence type="predicted"/>
<reference evidence="1 2" key="1">
    <citation type="submission" date="2016-12" db="EMBL/GenBank/DDBJ databases">
        <authorList>
            <person name="Song W.-J."/>
            <person name="Kurnit D.M."/>
        </authorList>
    </citation>
    <scope>NUCLEOTIDE SEQUENCE [LARGE SCALE GENOMIC DNA]</scope>
    <source>
        <strain evidence="1 2">STM7296</strain>
    </source>
</reference>
<sequence length="55" mass="5974">MDLVIAAKPENVYPGLSHESIGQVELCVVARQTHPRLDKAMSACHSITPSSMRVV</sequence>
<evidence type="ECO:0008006" key="3">
    <source>
        <dbReference type="Google" id="ProtNLM"/>
    </source>
</evidence>
<dbReference type="Proteomes" id="UP000187012">
    <property type="component" value="Unassembled WGS sequence"/>
</dbReference>
<dbReference type="AlphaFoldDB" id="A0A1N7RXG5"/>
<dbReference type="EMBL" id="CYGX02000023">
    <property type="protein sequence ID" value="SIT39811.1"/>
    <property type="molecule type" value="Genomic_DNA"/>
</dbReference>